<feature type="region of interest" description="Disordered" evidence="1">
    <location>
        <begin position="87"/>
        <end position="106"/>
    </location>
</feature>
<sequence>LLRKITLPTNITSTDPRIIAAFKAMDSVIYRQGTIMLRRLANVHLIRLFGSLEAIIKFERNIRRIHREPYYRDDHIAMDIYLSAQESHSNTNDLRRKLSRKRFSKR</sequence>
<gene>
    <name evidence="2" type="ORF">B0T24DRAFT_534055</name>
</gene>
<comment type="caution">
    <text evidence="2">The sequence shown here is derived from an EMBL/GenBank/DDBJ whole genome shotgun (WGS) entry which is preliminary data.</text>
</comment>
<name>A0AAE0N204_9PEZI</name>
<proteinExistence type="predicted"/>
<reference evidence="2" key="2">
    <citation type="submission" date="2023-06" db="EMBL/GenBank/DDBJ databases">
        <authorList>
            <consortium name="Lawrence Berkeley National Laboratory"/>
            <person name="Haridas S."/>
            <person name="Hensen N."/>
            <person name="Bonometti L."/>
            <person name="Westerberg I."/>
            <person name="Brannstrom I.O."/>
            <person name="Guillou S."/>
            <person name="Cros-Aarteil S."/>
            <person name="Calhoun S."/>
            <person name="Kuo A."/>
            <person name="Mondo S."/>
            <person name="Pangilinan J."/>
            <person name="Riley R."/>
            <person name="Labutti K."/>
            <person name="Andreopoulos B."/>
            <person name="Lipzen A."/>
            <person name="Chen C."/>
            <person name="Yanf M."/>
            <person name="Daum C."/>
            <person name="Ng V."/>
            <person name="Clum A."/>
            <person name="Steindorff A."/>
            <person name="Ohm R."/>
            <person name="Martin F."/>
            <person name="Silar P."/>
            <person name="Natvig D."/>
            <person name="Lalanne C."/>
            <person name="Gautier V."/>
            <person name="Ament-Velasquez S.L."/>
            <person name="Kruys A."/>
            <person name="Hutchinson M.I."/>
            <person name="Powell A.J."/>
            <person name="Barry K."/>
            <person name="Miller A.N."/>
            <person name="Grigoriev I.V."/>
            <person name="Debuchy R."/>
            <person name="Gladieux P."/>
            <person name="Thoren M.H."/>
            <person name="Johannesson H."/>
        </authorList>
    </citation>
    <scope>NUCLEOTIDE SEQUENCE</scope>
    <source>
        <strain evidence="2">CBS 958.72</strain>
    </source>
</reference>
<dbReference type="Proteomes" id="UP001287356">
    <property type="component" value="Unassembled WGS sequence"/>
</dbReference>
<reference evidence="2" key="1">
    <citation type="journal article" date="2023" name="Mol. Phylogenet. Evol.">
        <title>Genome-scale phylogeny and comparative genomics of the fungal order Sordariales.</title>
        <authorList>
            <person name="Hensen N."/>
            <person name="Bonometti L."/>
            <person name="Westerberg I."/>
            <person name="Brannstrom I.O."/>
            <person name="Guillou S."/>
            <person name="Cros-Aarteil S."/>
            <person name="Calhoun S."/>
            <person name="Haridas S."/>
            <person name="Kuo A."/>
            <person name="Mondo S."/>
            <person name="Pangilinan J."/>
            <person name="Riley R."/>
            <person name="LaButti K."/>
            <person name="Andreopoulos B."/>
            <person name="Lipzen A."/>
            <person name="Chen C."/>
            <person name="Yan M."/>
            <person name="Daum C."/>
            <person name="Ng V."/>
            <person name="Clum A."/>
            <person name="Steindorff A."/>
            <person name="Ohm R.A."/>
            <person name="Martin F."/>
            <person name="Silar P."/>
            <person name="Natvig D.O."/>
            <person name="Lalanne C."/>
            <person name="Gautier V."/>
            <person name="Ament-Velasquez S.L."/>
            <person name="Kruys A."/>
            <person name="Hutchinson M.I."/>
            <person name="Powell A.J."/>
            <person name="Barry K."/>
            <person name="Miller A.N."/>
            <person name="Grigoriev I.V."/>
            <person name="Debuchy R."/>
            <person name="Gladieux P."/>
            <person name="Hiltunen Thoren M."/>
            <person name="Johannesson H."/>
        </authorList>
    </citation>
    <scope>NUCLEOTIDE SEQUENCE</scope>
    <source>
        <strain evidence="2">CBS 958.72</strain>
    </source>
</reference>
<feature type="non-terminal residue" evidence="2">
    <location>
        <position position="1"/>
    </location>
</feature>
<keyword evidence="3" id="KW-1185">Reference proteome</keyword>
<organism evidence="2 3">
    <name type="scientific">Lasiosphaeria ovina</name>
    <dbReference type="NCBI Taxonomy" id="92902"/>
    <lineage>
        <taxon>Eukaryota</taxon>
        <taxon>Fungi</taxon>
        <taxon>Dikarya</taxon>
        <taxon>Ascomycota</taxon>
        <taxon>Pezizomycotina</taxon>
        <taxon>Sordariomycetes</taxon>
        <taxon>Sordariomycetidae</taxon>
        <taxon>Sordariales</taxon>
        <taxon>Lasiosphaeriaceae</taxon>
        <taxon>Lasiosphaeria</taxon>
    </lineage>
</organism>
<feature type="compositionally biased region" description="Basic residues" evidence="1">
    <location>
        <begin position="97"/>
        <end position="106"/>
    </location>
</feature>
<dbReference type="EMBL" id="JAULSN010000007">
    <property type="protein sequence ID" value="KAK3367305.1"/>
    <property type="molecule type" value="Genomic_DNA"/>
</dbReference>
<dbReference type="AlphaFoldDB" id="A0AAE0N204"/>
<accession>A0AAE0N204</accession>
<evidence type="ECO:0000313" key="2">
    <source>
        <dbReference type="EMBL" id="KAK3367305.1"/>
    </source>
</evidence>
<evidence type="ECO:0000256" key="1">
    <source>
        <dbReference type="SAM" id="MobiDB-lite"/>
    </source>
</evidence>
<protein>
    <submittedName>
        <fullName evidence="2">Uncharacterized protein</fullName>
    </submittedName>
</protein>
<evidence type="ECO:0000313" key="3">
    <source>
        <dbReference type="Proteomes" id="UP001287356"/>
    </source>
</evidence>